<keyword evidence="3" id="KW-1185">Reference proteome</keyword>
<dbReference type="InterPro" id="IPR053146">
    <property type="entry name" value="QDO-like"/>
</dbReference>
<proteinExistence type="predicted"/>
<sequence>MSFSPWHSRRDEEPIRVPAIGLDLFVRLPGPVSGGTLTLIETTNQPGFGPPLHRHAETEVFRVLTGRYLFEVDGKRFHTEAGDVVSVPGGTPHAFVNVSDEPARQLILILPGLDATAFFTGLGAVMRDGVPDREVLNAFGQRWGVEFLGPPLRKE</sequence>
<organism evidence="2 3">
    <name type="scientific">Bosea caraganae</name>
    <dbReference type="NCBI Taxonomy" id="2763117"/>
    <lineage>
        <taxon>Bacteria</taxon>
        <taxon>Pseudomonadati</taxon>
        <taxon>Pseudomonadota</taxon>
        <taxon>Alphaproteobacteria</taxon>
        <taxon>Hyphomicrobiales</taxon>
        <taxon>Boseaceae</taxon>
        <taxon>Bosea</taxon>
    </lineage>
</organism>
<dbReference type="InterPro" id="IPR013096">
    <property type="entry name" value="Cupin_2"/>
</dbReference>
<comment type="caution">
    <text evidence="2">The sequence shown here is derived from an EMBL/GenBank/DDBJ whole genome shotgun (WGS) entry which is preliminary data.</text>
</comment>
<gene>
    <name evidence="2" type="ORF">DWE98_14840</name>
</gene>
<dbReference type="RefSeq" id="WP_114830038.1">
    <property type="nucleotide sequence ID" value="NZ_QQTO01000007.1"/>
</dbReference>
<dbReference type="AlphaFoldDB" id="A0A370L5G2"/>
<dbReference type="SUPFAM" id="SSF51182">
    <property type="entry name" value="RmlC-like cupins"/>
    <property type="match status" value="1"/>
</dbReference>
<dbReference type="OrthoDB" id="122936at2"/>
<dbReference type="PANTHER" id="PTHR36440">
    <property type="entry name" value="PUTATIVE (AFU_ORTHOLOGUE AFUA_8G07350)-RELATED"/>
    <property type="match status" value="1"/>
</dbReference>
<evidence type="ECO:0000313" key="2">
    <source>
        <dbReference type="EMBL" id="RDJ24179.1"/>
    </source>
</evidence>
<name>A0A370L5G2_9HYPH</name>
<feature type="domain" description="Cupin type-2" evidence="1">
    <location>
        <begin position="45"/>
        <end position="106"/>
    </location>
</feature>
<dbReference type="EMBL" id="QQTP01000007">
    <property type="protein sequence ID" value="RDJ24179.1"/>
    <property type="molecule type" value="Genomic_DNA"/>
</dbReference>
<accession>A0A370L5G2</accession>
<dbReference type="PANTHER" id="PTHR36440:SF1">
    <property type="entry name" value="PUTATIVE (AFU_ORTHOLOGUE AFUA_8G07350)-RELATED"/>
    <property type="match status" value="1"/>
</dbReference>
<dbReference type="Proteomes" id="UP000255207">
    <property type="component" value="Unassembled WGS sequence"/>
</dbReference>
<evidence type="ECO:0000259" key="1">
    <source>
        <dbReference type="Pfam" id="PF07883"/>
    </source>
</evidence>
<evidence type="ECO:0000313" key="3">
    <source>
        <dbReference type="Proteomes" id="UP000255207"/>
    </source>
</evidence>
<dbReference type="Pfam" id="PF07883">
    <property type="entry name" value="Cupin_2"/>
    <property type="match status" value="1"/>
</dbReference>
<reference evidence="3" key="1">
    <citation type="submission" date="2018-07" db="EMBL/GenBank/DDBJ databases">
        <authorList>
            <person name="Safronova V.I."/>
            <person name="Chirak E.R."/>
            <person name="Sazanova A.L."/>
        </authorList>
    </citation>
    <scope>NUCLEOTIDE SEQUENCE [LARGE SCALE GENOMIC DNA]</scope>
    <source>
        <strain evidence="3">RCAM04685</strain>
    </source>
</reference>
<protein>
    <submittedName>
        <fullName evidence="2">Cupin domain-containing protein</fullName>
    </submittedName>
</protein>
<dbReference type="Gene3D" id="2.60.120.10">
    <property type="entry name" value="Jelly Rolls"/>
    <property type="match status" value="1"/>
</dbReference>
<dbReference type="InterPro" id="IPR011051">
    <property type="entry name" value="RmlC_Cupin_sf"/>
</dbReference>
<dbReference type="InterPro" id="IPR014710">
    <property type="entry name" value="RmlC-like_jellyroll"/>
</dbReference>